<organism evidence="4 5">
    <name type="scientific">Pythium insidiosum</name>
    <name type="common">Pythiosis disease agent</name>
    <dbReference type="NCBI Taxonomy" id="114742"/>
    <lineage>
        <taxon>Eukaryota</taxon>
        <taxon>Sar</taxon>
        <taxon>Stramenopiles</taxon>
        <taxon>Oomycota</taxon>
        <taxon>Peronosporomycetes</taxon>
        <taxon>Pythiales</taxon>
        <taxon>Pythiaceae</taxon>
        <taxon>Pythium</taxon>
    </lineage>
</organism>
<dbReference type="Proteomes" id="UP001209570">
    <property type="component" value="Unassembled WGS sequence"/>
</dbReference>
<dbReference type="EMBL" id="JAKCXM010000543">
    <property type="protein sequence ID" value="KAJ0393001.1"/>
    <property type="molecule type" value="Genomic_DNA"/>
</dbReference>
<evidence type="ECO:0000256" key="2">
    <source>
        <dbReference type="SAM" id="Phobius"/>
    </source>
</evidence>
<evidence type="ECO:0000313" key="4">
    <source>
        <dbReference type="EMBL" id="KAJ0393001.1"/>
    </source>
</evidence>
<keyword evidence="2" id="KW-1133">Transmembrane helix</keyword>
<dbReference type="AlphaFoldDB" id="A0AAD5Q638"/>
<dbReference type="PROSITE" id="PS50222">
    <property type="entry name" value="EF_HAND_2"/>
    <property type="match status" value="1"/>
</dbReference>
<keyword evidence="5" id="KW-1185">Reference proteome</keyword>
<evidence type="ECO:0000313" key="5">
    <source>
        <dbReference type="Proteomes" id="UP001209570"/>
    </source>
</evidence>
<dbReference type="InterPro" id="IPR002048">
    <property type="entry name" value="EF_hand_dom"/>
</dbReference>
<feature type="domain" description="EF-hand" evidence="3">
    <location>
        <begin position="240"/>
        <end position="266"/>
    </location>
</feature>
<accession>A0AAD5Q638</accession>
<evidence type="ECO:0000259" key="3">
    <source>
        <dbReference type="PROSITE" id="PS50222"/>
    </source>
</evidence>
<comment type="caution">
    <text evidence="4">The sequence shown here is derived from an EMBL/GenBank/DDBJ whole genome shotgun (WGS) entry which is preliminary data.</text>
</comment>
<reference evidence="4" key="1">
    <citation type="submission" date="2021-12" db="EMBL/GenBank/DDBJ databases">
        <title>Prjna785345.</title>
        <authorList>
            <person name="Rujirawat T."/>
            <person name="Krajaejun T."/>
        </authorList>
    </citation>
    <scope>NUCLEOTIDE SEQUENCE</scope>
    <source>
        <strain evidence="4">Pi057C3</strain>
    </source>
</reference>
<feature type="region of interest" description="Disordered" evidence="1">
    <location>
        <begin position="343"/>
        <end position="414"/>
    </location>
</feature>
<protein>
    <recommendedName>
        <fullName evidence="3">EF-hand domain-containing protein</fullName>
    </recommendedName>
</protein>
<feature type="region of interest" description="Disordered" evidence="1">
    <location>
        <begin position="111"/>
        <end position="134"/>
    </location>
</feature>
<dbReference type="PROSITE" id="PS00018">
    <property type="entry name" value="EF_HAND_1"/>
    <property type="match status" value="1"/>
</dbReference>
<name>A0AAD5Q638_PYTIN</name>
<keyword evidence="2" id="KW-0812">Transmembrane</keyword>
<evidence type="ECO:0000256" key="1">
    <source>
        <dbReference type="SAM" id="MobiDB-lite"/>
    </source>
</evidence>
<gene>
    <name evidence="4" type="ORF">P43SY_003015</name>
</gene>
<sequence length="414" mass="46398">MAFRNVVQRSVSCSQMYAKRRTLHRASRSIAPGHRVLLQCHDQSQCERTKETVLRLVETVQKNPSDSTSPSVILAKKALRYRRMLERAKQVDLDDPSMVVEQLLLEMPGQTQIVGPKDGTPTLRNECDGPTKQQRKSLEMKVRYGSQNEDEENAFIRRVVAPPKRNERTNKRRQKRVAAAIGASVVLVAAGAVATYVSLSGDSVPTLTTTPQILESATKDGFIIPDEEEDNGPGMDLPPFSEYDTNGDGILTQDEYVARLAELRDGALAKVERAHIPSDEKDFISGRLHRNFDSEAGCVMRLAARHRANNGQLKKERFPLFYSMVKEFCIIEDVRIPEEYRPTEIPAKPENQEAPPIDEEPTLAPRPHPHPEPEPTYAPEPEPHPHPEPEPTYAPEPEPTTIEAISPLSVIETD</sequence>
<dbReference type="InterPro" id="IPR018247">
    <property type="entry name" value="EF_Hand_1_Ca_BS"/>
</dbReference>
<proteinExistence type="predicted"/>
<feature type="transmembrane region" description="Helical" evidence="2">
    <location>
        <begin position="177"/>
        <end position="199"/>
    </location>
</feature>
<dbReference type="GO" id="GO:0005509">
    <property type="term" value="F:calcium ion binding"/>
    <property type="evidence" value="ECO:0007669"/>
    <property type="project" value="InterPro"/>
</dbReference>
<keyword evidence="2" id="KW-0472">Membrane</keyword>